<evidence type="ECO:0000256" key="4">
    <source>
        <dbReference type="ARBA" id="ARBA00022989"/>
    </source>
</evidence>
<dbReference type="GO" id="GO:0005886">
    <property type="term" value="C:plasma membrane"/>
    <property type="evidence" value="ECO:0007669"/>
    <property type="project" value="TreeGrafter"/>
</dbReference>
<dbReference type="PANTHER" id="PTHR38459:SF1">
    <property type="entry name" value="PROPHAGE BACTOPRENOL-LINKED GLUCOSE TRANSLOCASE HOMOLOG"/>
    <property type="match status" value="1"/>
</dbReference>
<evidence type="ECO:0000256" key="2">
    <source>
        <dbReference type="ARBA" id="ARBA00009399"/>
    </source>
</evidence>
<dbReference type="PANTHER" id="PTHR38459">
    <property type="entry name" value="PROPHAGE BACTOPRENOL-LINKED GLUCOSE TRANSLOCASE HOMOLOG"/>
    <property type="match status" value="1"/>
</dbReference>
<feature type="transmembrane region" description="Helical" evidence="6">
    <location>
        <begin position="106"/>
        <end position="127"/>
    </location>
</feature>
<evidence type="ECO:0000256" key="6">
    <source>
        <dbReference type="SAM" id="Phobius"/>
    </source>
</evidence>
<dbReference type="KEGG" id="mik:FOE78_21055"/>
<keyword evidence="9" id="KW-1185">Reference proteome</keyword>
<evidence type="ECO:0000313" key="9">
    <source>
        <dbReference type="Proteomes" id="UP000319263"/>
    </source>
</evidence>
<protein>
    <submittedName>
        <fullName evidence="8">GtrA family protein</fullName>
    </submittedName>
</protein>
<sequence length="184" mass="20273">MLSGIKQPARASAAEHYSRLTVWLHGLLPRFLSWIPITWIGFAMIGLTGFGIDIGMLTLLHGGVHVPYPIAVTLSYTVASVANFILNRWLNFQVHGDIAKQSSKQLVVVVSNYLIWILGFSTVLDVIGVQYQVARIISACVEGLYLYLMMRLWVFRGSNSTAPLAPATDRAAVAGKTQQKSITR</sequence>
<feature type="domain" description="GtrA/DPMS transmembrane" evidence="7">
    <location>
        <begin position="42"/>
        <end position="155"/>
    </location>
</feature>
<evidence type="ECO:0000256" key="5">
    <source>
        <dbReference type="ARBA" id="ARBA00023136"/>
    </source>
</evidence>
<dbReference type="EMBL" id="CP041692">
    <property type="protein sequence ID" value="QDP98057.1"/>
    <property type="molecule type" value="Genomic_DNA"/>
</dbReference>
<reference evidence="8 9" key="1">
    <citation type="submission" date="2019-07" db="EMBL/GenBank/DDBJ databases">
        <title>Microlunatus dokdonensis sp. nov. isolated from the rhizospheric soil of the wild plant Elymus tsukushiensis.</title>
        <authorList>
            <person name="Ghim S.-Y."/>
            <person name="Hwang Y.-J."/>
            <person name="Son J.-S."/>
            <person name="Shin J.-H."/>
        </authorList>
    </citation>
    <scope>NUCLEOTIDE SEQUENCE [LARGE SCALE GENOMIC DNA]</scope>
    <source>
        <strain evidence="8 9">KUDC0627</strain>
    </source>
</reference>
<evidence type="ECO:0000259" key="7">
    <source>
        <dbReference type="Pfam" id="PF04138"/>
    </source>
</evidence>
<dbReference type="AlphaFoldDB" id="A0A516Q3Q0"/>
<accession>A0A516Q3Q0</accession>
<feature type="transmembrane region" description="Helical" evidence="6">
    <location>
        <begin position="37"/>
        <end position="60"/>
    </location>
</feature>
<proteinExistence type="inferred from homology"/>
<dbReference type="RefSeq" id="WP_143988003.1">
    <property type="nucleotide sequence ID" value="NZ_CP041692.1"/>
</dbReference>
<comment type="subcellular location">
    <subcellularLocation>
        <location evidence="1">Membrane</location>
        <topology evidence="1">Multi-pass membrane protein</topology>
    </subcellularLocation>
</comment>
<dbReference type="Pfam" id="PF04138">
    <property type="entry name" value="GtrA_DPMS_TM"/>
    <property type="match status" value="1"/>
</dbReference>
<feature type="transmembrane region" description="Helical" evidence="6">
    <location>
        <begin position="66"/>
        <end position="86"/>
    </location>
</feature>
<dbReference type="InterPro" id="IPR007267">
    <property type="entry name" value="GtrA_DPMS_TM"/>
</dbReference>
<dbReference type="OrthoDB" id="3259601at2"/>
<keyword evidence="5 6" id="KW-0472">Membrane</keyword>
<dbReference type="InterPro" id="IPR051401">
    <property type="entry name" value="GtrA_CellWall_Glycosyl"/>
</dbReference>
<name>A0A516Q3Q0_9ACTN</name>
<gene>
    <name evidence="8" type="ORF">FOE78_21055</name>
</gene>
<keyword evidence="3 6" id="KW-0812">Transmembrane</keyword>
<dbReference type="GO" id="GO:0000271">
    <property type="term" value="P:polysaccharide biosynthetic process"/>
    <property type="evidence" value="ECO:0007669"/>
    <property type="project" value="InterPro"/>
</dbReference>
<evidence type="ECO:0000256" key="1">
    <source>
        <dbReference type="ARBA" id="ARBA00004141"/>
    </source>
</evidence>
<comment type="similarity">
    <text evidence="2">Belongs to the GtrA family.</text>
</comment>
<dbReference type="Proteomes" id="UP000319263">
    <property type="component" value="Chromosome"/>
</dbReference>
<keyword evidence="4 6" id="KW-1133">Transmembrane helix</keyword>
<feature type="transmembrane region" description="Helical" evidence="6">
    <location>
        <begin position="133"/>
        <end position="154"/>
    </location>
</feature>
<organism evidence="8 9">
    <name type="scientific">Microlunatus elymi</name>
    <dbReference type="NCBI Taxonomy" id="2596828"/>
    <lineage>
        <taxon>Bacteria</taxon>
        <taxon>Bacillati</taxon>
        <taxon>Actinomycetota</taxon>
        <taxon>Actinomycetes</taxon>
        <taxon>Propionibacteriales</taxon>
        <taxon>Propionibacteriaceae</taxon>
        <taxon>Microlunatus</taxon>
    </lineage>
</organism>
<evidence type="ECO:0000313" key="8">
    <source>
        <dbReference type="EMBL" id="QDP98057.1"/>
    </source>
</evidence>
<evidence type="ECO:0000256" key="3">
    <source>
        <dbReference type="ARBA" id="ARBA00022692"/>
    </source>
</evidence>